<reference evidence="2 3" key="1">
    <citation type="journal article" date="2009" name="Genome Biol.">
        <title>Community-wide analysis of microbial genome sequence signatures.</title>
        <authorList>
            <person name="Dick G.J."/>
            <person name="Andersson A.F."/>
            <person name="Baker B.J."/>
            <person name="Simmons S.L."/>
            <person name="Thomas B.C."/>
            <person name="Yelton A.P."/>
            <person name="Banfield J.F."/>
        </authorList>
    </citation>
    <scope>NUCLEOTIDE SEQUENCE [LARGE SCALE GENOMIC DNA]</scope>
    <source>
        <strain evidence="2">ARMAN-2</strain>
    </source>
</reference>
<dbReference type="GO" id="GO:0000166">
    <property type="term" value="F:nucleotide binding"/>
    <property type="evidence" value="ECO:0007669"/>
    <property type="project" value="InterPro"/>
</dbReference>
<dbReference type="SUPFAM" id="SSF47819">
    <property type="entry name" value="HRDC-like"/>
    <property type="match status" value="1"/>
</dbReference>
<organism evidence="2 3">
    <name type="scientific">Candidatus Micrarchaeum acidiphilum ARMAN-2</name>
    <dbReference type="NCBI Taxonomy" id="425595"/>
    <lineage>
        <taxon>Archaea</taxon>
        <taxon>Candidatus Micrarchaeota</taxon>
        <taxon>Candidatus Micrarchaeia</taxon>
        <taxon>Candidatus Micrarchaeales</taxon>
        <taxon>Candidatus Micrarchaeaceae</taxon>
        <taxon>Candidatus Micrarchaeum</taxon>
    </lineage>
</organism>
<keyword evidence="1" id="KW-0240">DNA-directed RNA polymerase</keyword>
<evidence type="ECO:0000256" key="1">
    <source>
        <dbReference type="HAMAP-Rule" id="MF_00864"/>
    </source>
</evidence>
<sequence length="110" mass="12563">MIGKKAEKENYVSTDEVYKILEERKKGKRPLTYEQQRALEHAEKFKEGSAAAQKLRKRLDEVGISEQTVVNIINIAPKNSKLLGHIIESESAQINDEKLKMIKEILGIKD</sequence>
<proteinExistence type="inferred from homology"/>
<dbReference type="PANTHER" id="PTHR39646:SF1">
    <property type="entry name" value="DNA-DIRECTED RNA POLYMERASE SUBUNIT RPO4"/>
    <property type="match status" value="1"/>
</dbReference>
<dbReference type="GO" id="GO:0006352">
    <property type="term" value="P:DNA-templated transcription initiation"/>
    <property type="evidence" value="ECO:0007669"/>
    <property type="project" value="InterPro"/>
</dbReference>
<comment type="catalytic activity">
    <reaction evidence="1">
        <text>RNA(n) + a ribonucleoside 5'-triphosphate = RNA(n+1) + diphosphate</text>
        <dbReference type="Rhea" id="RHEA:21248"/>
        <dbReference type="Rhea" id="RHEA-COMP:14527"/>
        <dbReference type="Rhea" id="RHEA-COMP:17342"/>
        <dbReference type="ChEBI" id="CHEBI:33019"/>
        <dbReference type="ChEBI" id="CHEBI:61557"/>
        <dbReference type="ChEBI" id="CHEBI:140395"/>
        <dbReference type="EC" id="2.7.7.6"/>
    </reaction>
</comment>
<keyword evidence="3" id="KW-1185">Reference proteome</keyword>
<comment type="subunit">
    <text evidence="1">Part of the RNA polymerase complex. Forms a stalk with Rpo7 that extends from the main structure.</text>
</comment>
<keyword evidence="1" id="KW-0963">Cytoplasm</keyword>
<dbReference type="PIRSF" id="PIRSF005053">
    <property type="entry name" value="RNA_pol_F_arch"/>
    <property type="match status" value="1"/>
</dbReference>
<dbReference type="GO" id="GO:0000428">
    <property type="term" value="C:DNA-directed RNA polymerase complex"/>
    <property type="evidence" value="ECO:0007669"/>
    <property type="project" value="UniProtKB-KW"/>
</dbReference>
<reference evidence="2 3" key="2">
    <citation type="journal article" date="2010" name="Proc. Natl. Acad. Sci. U.S.A.">
        <title>Enigmatic, ultrasmall, uncultivated Archaea.</title>
        <authorList>
            <person name="Baker B.J."/>
            <person name="Comolli L.R."/>
            <person name="Dick G.J."/>
            <person name="Hauser L.J."/>
            <person name="Hyatt D."/>
            <person name="Dill B.D."/>
            <person name="Land M.L."/>
            <person name="Verberkmoes N.C."/>
            <person name="Hettich R.L."/>
            <person name="Banfield J.F."/>
        </authorList>
    </citation>
    <scope>NUCLEOTIDE SEQUENCE [LARGE SCALE GENOMIC DNA]</scope>
    <source>
        <strain evidence="2">ARMAN-2</strain>
    </source>
</reference>
<dbReference type="InterPro" id="IPR044876">
    <property type="entry name" value="HRDC_dom_sf"/>
</dbReference>
<dbReference type="EC" id="2.7.7.6" evidence="1"/>
<dbReference type="InterPro" id="IPR005574">
    <property type="entry name" value="Rpb4/RPC9"/>
</dbReference>
<dbReference type="HAMAP" id="MF_00864">
    <property type="entry name" value="RNApol_arch_Rpo4"/>
    <property type="match status" value="1"/>
</dbReference>
<dbReference type="EMBL" id="GG697238">
    <property type="protein sequence ID" value="EET90341.1"/>
    <property type="molecule type" value="Genomic_DNA"/>
</dbReference>
<comment type="function">
    <text evidence="1">DNA-dependent RNA polymerase (RNAP) catalyzes the transcription of DNA into RNA using the four ribonucleoside triphosphates as substrates. This subunit is less well bound than the others.</text>
</comment>
<comment type="similarity">
    <text evidence="1">Belongs to the eukaryotic RPB4 RNA polymerase subunit family.</text>
</comment>
<dbReference type="PANTHER" id="PTHR39646">
    <property type="entry name" value="RNA POLYMERASE RPB4"/>
    <property type="match status" value="1"/>
</dbReference>
<evidence type="ECO:0000313" key="2">
    <source>
        <dbReference type="EMBL" id="EET90341.1"/>
    </source>
</evidence>
<dbReference type="Pfam" id="PF03874">
    <property type="entry name" value="RNA_pol_Rpb4"/>
    <property type="match status" value="1"/>
</dbReference>
<dbReference type="InterPro" id="IPR010997">
    <property type="entry name" value="HRDC-like_sf"/>
</dbReference>
<keyword evidence="1" id="KW-0548">Nucleotidyltransferase</keyword>
<comment type="subcellular location">
    <subcellularLocation>
        <location evidence="1">Cytoplasm</location>
    </subcellularLocation>
</comment>
<keyword evidence="1" id="KW-0808">Transferase</keyword>
<name>C7DGJ4_MICA2</name>
<dbReference type="AlphaFoldDB" id="C7DGJ4"/>
<accession>C7DGJ4</accession>
<evidence type="ECO:0000313" key="3">
    <source>
        <dbReference type="Proteomes" id="UP000332487"/>
    </source>
</evidence>
<gene>
    <name evidence="1" type="primary">rpo4</name>
    <name evidence="1" type="synonym">rpoF</name>
    <name evidence="2" type="ORF">UNLARM2_0196</name>
</gene>
<dbReference type="GO" id="GO:0003899">
    <property type="term" value="F:DNA-directed RNA polymerase activity"/>
    <property type="evidence" value="ECO:0007669"/>
    <property type="project" value="UniProtKB-UniRule"/>
</dbReference>
<dbReference type="Gene3D" id="1.10.150.80">
    <property type="entry name" value="HRDC domain"/>
    <property type="match status" value="1"/>
</dbReference>
<protein>
    <recommendedName>
        <fullName evidence="1">DNA-directed RNA polymerase subunit Rpo4</fullName>
        <ecNumber evidence="1">2.7.7.6</ecNumber>
    </recommendedName>
    <alternativeName>
        <fullName evidence="1">DNA-directed RNA polymerase subunit F</fullName>
    </alternativeName>
</protein>
<keyword evidence="1" id="KW-0804">Transcription</keyword>
<dbReference type="Proteomes" id="UP000332487">
    <property type="component" value="Unassembled WGS sequence"/>
</dbReference>
<dbReference type="Gene3D" id="6.10.140.10">
    <property type="match status" value="1"/>
</dbReference>
<dbReference type="InterPro" id="IPR010924">
    <property type="entry name" value="Rpo4"/>
</dbReference>
<dbReference type="GO" id="GO:0005737">
    <property type="term" value="C:cytoplasm"/>
    <property type="evidence" value="ECO:0007669"/>
    <property type="project" value="UniProtKB-SubCell"/>
</dbReference>